<dbReference type="InterPro" id="IPR057324">
    <property type="entry name" value="WH_RNase_II"/>
</dbReference>
<dbReference type="AlphaFoldDB" id="A0A964BUV6"/>
<dbReference type="Pfam" id="PF23161">
    <property type="entry name" value="HTH_RNase_II"/>
    <property type="match status" value="1"/>
</dbReference>
<accession>A0A964BUV6</accession>
<sequence length="671" mass="76755">MEQGKLIEFRVQGERRLAVAERPEGKKDWIVIDAGGQSHKIRPQRVEYTVEGVLYQPSEIASFLAEVEPYTDPDSLETAWEILIEDEESTTPQQMAELLFSDASPALCYAAHCLLSQDKTYFKRKGDRYEPRSANQVAEIQHQLEVQLQKEREKTEFIEHIKQALAGESIEWSESDRLRLESIEKLALGMEGTSKAAPEMLKEIGKNFDDRAAFDLLVDIGWWSKHENLFLRRSSYPVNFSKKVLDVVQPRLQSDPADADENRLDLTHLKVCTIDDESTTEIDDGLSVEYLKDGTIKLWIHIADPTRIVDPEDELDLEARRRSTSIYLPTGMVSMFPTELATGPMSLVEGKVCSALSFGVILDETGGVKEYEIHSSLIKPTYRLTYDDVDEMLHLGIQNEPEIPDLAKFSYLRRNWRKEQGAIQIKMPESTIKVKDNEEVTIELIDSSPSRQLVAEMMILAGQIGGAYGTEHNLPLPYRGQPQPELPSEEELLQLPVGPTRFCAIRSCMPRSEMSMSPIRHASLGLDSYVQVTSPIRRYTDLLSHFQIKAHLRGNELPFSREELQEIVYSVSSSSYEATLVERQTNRYWGLEYLRRNAECVWDVLVLRWLREDENLGLILIEDLGMELPHRFDRPVTLGERLEMKVTRADPQRDEVRLREITEAEIQATTT</sequence>
<reference evidence="2" key="1">
    <citation type="journal article" date="2021" name="Antonie Van Leeuwenhoek">
        <title>Draft genome and description of Waterburya agarophytonicola gen. nov. sp. nov. (Pleurocapsales, Cyanobacteria): a seaweed symbiont.</title>
        <authorList>
            <person name="Bonthond G."/>
            <person name="Shalygin S."/>
            <person name="Bayer T."/>
            <person name="Weinberger F."/>
        </authorList>
    </citation>
    <scope>NUCLEOTIDE SEQUENCE</scope>
    <source>
        <strain evidence="2">KI4</strain>
    </source>
</reference>
<comment type="caution">
    <text evidence="2">The sequence shown here is derived from an EMBL/GenBank/DDBJ whole genome shotgun (WGS) entry which is preliminary data.</text>
</comment>
<dbReference type="Pfam" id="PF00773">
    <property type="entry name" value="RNB"/>
    <property type="match status" value="1"/>
</dbReference>
<protein>
    <submittedName>
        <fullName evidence="2">VacB/RNase II family 3'-5' exoribonuclease</fullName>
    </submittedName>
</protein>
<feature type="domain" description="RNB" evidence="1">
    <location>
        <begin position="263"/>
        <end position="554"/>
    </location>
</feature>
<dbReference type="Pfam" id="PF25255">
    <property type="entry name" value="WHD_RNase_II"/>
    <property type="match status" value="1"/>
</dbReference>
<evidence type="ECO:0000259" key="1">
    <source>
        <dbReference type="SMART" id="SM00955"/>
    </source>
</evidence>
<dbReference type="SMART" id="SM00955">
    <property type="entry name" value="RNB"/>
    <property type="match status" value="1"/>
</dbReference>
<organism evidence="2 3">
    <name type="scientific">Waterburya agarophytonicola KI4</name>
    <dbReference type="NCBI Taxonomy" id="2874699"/>
    <lineage>
        <taxon>Bacteria</taxon>
        <taxon>Bacillati</taxon>
        <taxon>Cyanobacteriota</taxon>
        <taxon>Cyanophyceae</taxon>
        <taxon>Pleurocapsales</taxon>
        <taxon>Hyellaceae</taxon>
        <taxon>Waterburya</taxon>
        <taxon>Waterburya agarophytonicola</taxon>
    </lineage>
</organism>
<dbReference type="EMBL" id="JADWDC010000059">
    <property type="protein sequence ID" value="MCC0178913.1"/>
    <property type="molecule type" value="Genomic_DNA"/>
</dbReference>
<evidence type="ECO:0000313" key="3">
    <source>
        <dbReference type="Proteomes" id="UP000729733"/>
    </source>
</evidence>
<dbReference type="InterPro" id="IPR056404">
    <property type="entry name" value="HTH_RNase_II"/>
</dbReference>
<evidence type="ECO:0000313" key="2">
    <source>
        <dbReference type="EMBL" id="MCC0178913.1"/>
    </source>
</evidence>
<dbReference type="GO" id="GO:0000175">
    <property type="term" value="F:3'-5'-RNA exonuclease activity"/>
    <property type="evidence" value="ECO:0007669"/>
    <property type="project" value="TreeGrafter"/>
</dbReference>
<dbReference type="SUPFAM" id="SSF50249">
    <property type="entry name" value="Nucleic acid-binding proteins"/>
    <property type="match status" value="1"/>
</dbReference>
<dbReference type="GO" id="GO:0003723">
    <property type="term" value="F:RNA binding"/>
    <property type="evidence" value="ECO:0007669"/>
    <property type="project" value="InterPro"/>
</dbReference>
<name>A0A964BUV6_9CYAN</name>
<dbReference type="RefSeq" id="WP_229642016.1">
    <property type="nucleotide sequence ID" value="NZ_JADWDC010000059.1"/>
</dbReference>
<dbReference type="PANTHER" id="PTHR23355:SF42">
    <property type="entry name" value="RIBONUCLEASE II, CHLOROPLASTIC_MITOCHONDRIAL"/>
    <property type="match status" value="1"/>
</dbReference>
<dbReference type="GO" id="GO:0000932">
    <property type="term" value="C:P-body"/>
    <property type="evidence" value="ECO:0007669"/>
    <property type="project" value="TreeGrafter"/>
</dbReference>
<dbReference type="InterPro" id="IPR056403">
    <property type="entry name" value="RNase_II_barrel"/>
</dbReference>
<dbReference type="Proteomes" id="UP000729733">
    <property type="component" value="Unassembled WGS sequence"/>
</dbReference>
<proteinExistence type="predicted"/>
<dbReference type="GO" id="GO:0006402">
    <property type="term" value="P:mRNA catabolic process"/>
    <property type="evidence" value="ECO:0007669"/>
    <property type="project" value="TreeGrafter"/>
</dbReference>
<keyword evidence="3" id="KW-1185">Reference proteome</keyword>
<dbReference type="Pfam" id="PF23163">
    <property type="entry name" value="CSD_RNase_II"/>
    <property type="match status" value="1"/>
</dbReference>
<dbReference type="InterPro" id="IPR012340">
    <property type="entry name" value="NA-bd_OB-fold"/>
</dbReference>
<dbReference type="InterPro" id="IPR050180">
    <property type="entry name" value="RNR_Ribonuclease"/>
</dbReference>
<gene>
    <name evidence="2" type="ORF">I4641_18250</name>
</gene>
<dbReference type="PANTHER" id="PTHR23355">
    <property type="entry name" value="RIBONUCLEASE"/>
    <property type="match status" value="1"/>
</dbReference>
<dbReference type="InterPro" id="IPR001900">
    <property type="entry name" value="RNase_II/R"/>
</dbReference>